<name>A0A0W8FL20_9ZZZZ</name>
<evidence type="ECO:0000256" key="10">
    <source>
        <dbReference type="ARBA" id="ARBA00049514"/>
    </source>
</evidence>
<dbReference type="Gene3D" id="3.90.1860.10">
    <property type="entry name" value="tRNA-splicing ligase RtcB"/>
    <property type="match status" value="1"/>
</dbReference>
<keyword evidence="5" id="KW-0479">Metal-binding</keyword>
<dbReference type="GO" id="GO:0003972">
    <property type="term" value="F:RNA ligase (ATP) activity"/>
    <property type="evidence" value="ECO:0007669"/>
    <property type="project" value="TreeGrafter"/>
</dbReference>
<evidence type="ECO:0000256" key="3">
    <source>
        <dbReference type="ARBA" id="ARBA00012726"/>
    </source>
</evidence>
<comment type="catalytic activity">
    <reaction evidence="10">
        <text>a 3'-end 2',3'-cyclophospho-ribonucleotide-RNA + a 5'-end dephospho-ribonucleoside-RNA + GTP + H2O = a ribonucleotidyl-ribonucleotide-RNA + GMP + diphosphate + H(+)</text>
        <dbReference type="Rhea" id="RHEA:68080"/>
        <dbReference type="Rhea" id="RHEA-COMP:10464"/>
        <dbReference type="Rhea" id="RHEA-COMP:13936"/>
        <dbReference type="Rhea" id="RHEA-COMP:17355"/>
        <dbReference type="ChEBI" id="CHEBI:15377"/>
        <dbReference type="ChEBI" id="CHEBI:15378"/>
        <dbReference type="ChEBI" id="CHEBI:33019"/>
        <dbReference type="ChEBI" id="CHEBI:37565"/>
        <dbReference type="ChEBI" id="CHEBI:58115"/>
        <dbReference type="ChEBI" id="CHEBI:83064"/>
        <dbReference type="ChEBI" id="CHEBI:138284"/>
        <dbReference type="ChEBI" id="CHEBI:173118"/>
        <dbReference type="EC" id="6.5.1.8"/>
    </reaction>
</comment>
<protein>
    <recommendedName>
        <fullName evidence="3">3'-phosphate/5'-hydroxy nucleic acid ligase</fullName>
        <ecNumber evidence="3">6.5.1.8</ecNumber>
    </recommendedName>
</protein>
<dbReference type="GO" id="GO:0170057">
    <property type="term" value="F:RNA ligase (GTP) activity"/>
    <property type="evidence" value="ECO:0007669"/>
    <property type="project" value="UniProtKB-EC"/>
</dbReference>
<dbReference type="PROSITE" id="PS01288">
    <property type="entry name" value="UPF0027"/>
    <property type="match status" value="1"/>
</dbReference>
<dbReference type="PANTHER" id="PTHR11118">
    <property type="entry name" value="RNA-SPLICING LIGASE RTCB HOMOLOG"/>
    <property type="match status" value="1"/>
</dbReference>
<evidence type="ECO:0000256" key="2">
    <source>
        <dbReference type="ARBA" id="ARBA00008071"/>
    </source>
</evidence>
<sequence>MSGIILEKLDDNRWLLPQTGSMRVPGIIYANEKIYQFLKGDESAKQVANVAHLPGIVNFSLAMPDVHWGYGFPIGGVAAFDLESGIISPGGVGYDINCGCRLMTTNLTLGDIKARLNELTTALYQHIPSGVGSTGSIKLSGKDQKKVLEDGAAWAVKAGFGLNEDLETTEDGGAIAGADPEQVSARALERGKQQLGTLGSGNHFLEIEVVQEIFDEEAAKAFGLYKGQIAVMIHTGSRGLGYQICDDYLALMVKHAQETGIVLPDRQLACAYLESGRGKNYLAAMACGANYAWANRQILMHHTREVFEKTLRMSPREVNMRLVYDVCHNIAKIESFNIGGVLKKLCVHRKGATRAFPAGHEAVPARYRSVGQPVLIPGDMGTGSYVLVGQEKAMSETFGSACHGAGRVMSRSQAIKSSRGRSIARELSEKGVLVMAGSKGTLSEEMPEAYKNLQDVVQVMHDSGIAKKVAKLKSLACIKG</sequence>
<evidence type="ECO:0000256" key="4">
    <source>
        <dbReference type="ARBA" id="ARBA00022598"/>
    </source>
</evidence>
<dbReference type="GO" id="GO:0046872">
    <property type="term" value="F:metal ion binding"/>
    <property type="evidence" value="ECO:0007669"/>
    <property type="project" value="UniProtKB-KW"/>
</dbReference>
<keyword evidence="4 11" id="KW-0436">Ligase</keyword>
<dbReference type="EMBL" id="LNQE01001039">
    <property type="protein sequence ID" value="KUG21626.1"/>
    <property type="molecule type" value="Genomic_DNA"/>
</dbReference>
<evidence type="ECO:0000256" key="5">
    <source>
        <dbReference type="ARBA" id="ARBA00022723"/>
    </source>
</evidence>
<dbReference type="SUPFAM" id="SSF103365">
    <property type="entry name" value="Hypothetical protein PH1602"/>
    <property type="match status" value="1"/>
</dbReference>
<dbReference type="InterPro" id="IPR036025">
    <property type="entry name" value="RtcB-like_sf"/>
</dbReference>
<dbReference type="AlphaFoldDB" id="A0A0W8FL20"/>
<dbReference type="FunFam" id="3.90.1860.10:FF:000001">
    <property type="entry name" value="tRNA-splicing ligase RtcB homolog"/>
    <property type="match status" value="1"/>
</dbReference>
<organism evidence="11">
    <name type="scientific">hydrocarbon metagenome</name>
    <dbReference type="NCBI Taxonomy" id="938273"/>
    <lineage>
        <taxon>unclassified sequences</taxon>
        <taxon>metagenomes</taxon>
        <taxon>ecological metagenomes</taxon>
    </lineage>
</organism>
<evidence type="ECO:0000256" key="1">
    <source>
        <dbReference type="ARBA" id="ARBA00001936"/>
    </source>
</evidence>
<reference evidence="11" key="1">
    <citation type="journal article" date="2015" name="Proc. Natl. Acad. Sci. U.S.A.">
        <title>Networks of energetic and metabolic interactions define dynamics in microbial communities.</title>
        <authorList>
            <person name="Embree M."/>
            <person name="Liu J.K."/>
            <person name="Al-Bassam M.M."/>
            <person name="Zengler K."/>
        </authorList>
    </citation>
    <scope>NUCLEOTIDE SEQUENCE</scope>
</reference>
<keyword evidence="8" id="KW-0464">Manganese</keyword>
<accession>A0A0W8FL20</accession>
<dbReference type="Pfam" id="PF01139">
    <property type="entry name" value="RtcB"/>
    <property type="match status" value="1"/>
</dbReference>
<dbReference type="PANTHER" id="PTHR11118:SF1">
    <property type="entry name" value="RNA-SPLICING LIGASE RTCB HOMOLOG"/>
    <property type="match status" value="1"/>
</dbReference>
<evidence type="ECO:0000256" key="7">
    <source>
        <dbReference type="ARBA" id="ARBA00023134"/>
    </source>
</evidence>
<keyword evidence="7" id="KW-0342">GTP-binding</keyword>
<comment type="caution">
    <text evidence="11">The sequence shown here is derived from an EMBL/GenBank/DDBJ whole genome shotgun (WGS) entry which is preliminary data.</text>
</comment>
<evidence type="ECO:0000256" key="8">
    <source>
        <dbReference type="ARBA" id="ARBA00023211"/>
    </source>
</evidence>
<dbReference type="GO" id="GO:0006396">
    <property type="term" value="P:RNA processing"/>
    <property type="evidence" value="ECO:0007669"/>
    <property type="project" value="InterPro"/>
</dbReference>
<comment type="catalytic activity">
    <reaction evidence="9">
        <text>a 3'-end 3'-phospho-ribonucleotide-RNA + a 5'-end dephospho-ribonucleoside-RNA + GTP = a ribonucleotidyl-ribonucleotide-RNA + GMP + diphosphate</text>
        <dbReference type="Rhea" id="RHEA:68076"/>
        <dbReference type="Rhea" id="RHEA-COMP:10463"/>
        <dbReference type="Rhea" id="RHEA-COMP:13936"/>
        <dbReference type="Rhea" id="RHEA-COMP:17355"/>
        <dbReference type="ChEBI" id="CHEBI:33019"/>
        <dbReference type="ChEBI" id="CHEBI:37565"/>
        <dbReference type="ChEBI" id="CHEBI:58115"/>
        <dbReference type="ChEBI" id="CHEBI:83062"/>
        <dbReference type="ChEBI" id="CHEBI:138284"/>
        <dbReference type="ChEBI" id="CHEBI:173118"/>
        <dbReference type="EC" id="6.5.1.8"/>
    </reaction>
</comment>
<proteinExistence type="inferred from homology"/>
<evidence type="ECO:0000313" key="11">
    <source>
        <dbReference type="EMBL" id="KUG21626.1"/>
    </source>
</evidence>
<dbReference type="EC" id="6.5.1.8" evidence="3"/>
<keyword evidence="6" id="KW-0547">Nucleotide-binding</keyword>
<dbReference type="GO" id="GO:0005525">
    <property type="term" value="F:GTP binding"/>
    <property type="evidence" value="ECO:0007669"/>
    <property type="project" value="UniProtKB-KW"/>
</dbReference>
<gene>
    <name evidence="11" type="ORF">ASZ90_008630</name>
</gene>
<evidence type="ECO:0000256" key="6">
    <source>
        <dbReference type="ARBA" id="ARBA00022741"/>
    </source>
</evidence>
<dbReference type="InterPro" id="IPR001233">
    <property type="entry name" value="RtcB"/>
</dbReference>
<comment type="cofactor">
    <cofactor evidence="1">
        <name>Mn(2+)</name>
        <dbReference type="ChEBI" id="CHEBI:29035"/>
    </cofactor>
</comment>
<comment type="similarity">
    <text evidence="2">Belongs to the RtcB family.</text>
</comment>
<evidence type="ECO:0000256" key="9">
    <source>
        <dbReference type="ARBA" id="ARBA00047746"/>
    </source>
</evidence>